<dbReference type="InterPro" id="IPR036427">
    <property type="entry name" value="Bromodomain-like_sf"/>
</dbReference>
<accession>A0A1Z5KQ91</accession>
<dbReference type="SUPFAM" id="SSF47370">
    <property type="entry name" value="Bromodomain"/>
    <property type="match status" value="1"/>
</dbReference>
<evidence type="ECO:0000313" key="6">
    <source>
        <dbReference type="Proteomes" id="UP000198406"/>
    </source>
</evidence>
<dbReference type="AlphaFoldDB" id="A0A1Z5KQ91"/>
<proteinExistence type="predicted"/>
<dbReference type="CDD" id="cd04369">
    <property type="entry name" value="Bromodomain"/>
    <property type="match status" value="1"/>
</dbReference>
<protein>
    <recommendedName>
        <fullName evidence="4">Bromo domain-containing protein</fullName>
    </recommendedName>
</protein>
<reference evidence="5 6" key="1">
    <citation type="journal article" date="2015" name="Plant Cell">
        <title>Oil accumulation by the oleaginous diatom Fistulifera solaris as revealed by the genome and transcriptome.</title>
        <authorList>
            <person name="Tanaka T."/>
            <person name="Maeda Y."/>
            <person name="Veluchamy A."/>
            <person name="Tanaka M."/>
            <person name="Abida H."/>
            <person name="Marechal E."/>
            <person name="Bowler C."/>
            <person name="Muto M."/>
            <person name="Sunaga Y."/>
            <person name="Tanaka M."/>
            <person name="Yoshino T."/>
            <person name="Taniguchi T."/>
            <person name="Fukuda Y."/>
            <person name="Nemoto M."/>
            <person name="Matsumoto M."/>
            <person name="Wong P.S."/>
            <person name="Aburatani S."/>
            <person name="Fujibuchi W."/>
        </authorList>
    </citation>
    <scope>NUCLEOTIDE SEQUENCE [LARGE SCALE GENOMIC DNA]</scope>
    <source>
        <strain evidence="5 6">JPCC DA0580</strain>
    </source>
</reference>
<dbReference type="SMART" id="SM00297">
    <property type="entry name" value="BROMO"/>
    <property type="match status" value="1"/>
</dbReference>
<dbReference type="InterPro" id="IPR001487">
    <property type="entry name" value="Bromodomain"/>
</dbReference>
<organism evidence="5 6">
    <name type="scientific">Fistulifera solaris</name>
    <name type="common">Oleaginous diatom</name>
    <dbReference type="NCBI Taxonomy" id="1519565"/>
    <lineage>
        <taxon>Eukaryota</taxon>
        <taxon>Sar</taxon>
        <taxon>Stramenopiles</taxon>
        <taxon>Ochrophyta</taxon>
        <taxon>Bacillariophyta</taxon>
        <taxon>Bacillariophyceae</taxon>
        <taxon>Bacillariophycidae</taxon>
        <taxon>Naviculales</taxon>
        <taxon>Naviculaceae</taxon>
        <taxon>Fistulifera</taxon>
    </lineage>
</organism>
<feature type="compositionally biased region" description="Basic and acidic residues" evidence="3">
    <location>
        <begin position="157"/>
        <end position="188"/>
    </location>
</feature>
<evidence type="ECO:0000256" key="3">
    <source>
        <dbReference type="SAM" id="MobiDB-lite"/>
    </source>
</evidence>
<keyword evidence="1 2" id="KW-0103">Bromodomain</keyword>
<evidence type="ECO:0000256" key="2">
    <source>
        <dbReference type="PROSITE-ProRule" id="PRU00035"/>
    </source>
</evidence>
<dbReference type="PROSITE" id="PS50014">
    <property type="entry name" value="BROMODOMAIN_2"/>
    <property type="match status" value="1"/>
</dbReference>
<evidence type="ECO:0000313" key="5">
    <source>
        <dbReference type="EMBL" id="GAX28429.1"/>
    </source>
</evidence>
<comment type="caution">
    <text evidence="5">The sequence shown here is derived from an EMBL/GenBank/DDBJ whole genome shotgun (WGS) entry which is preliminary data.</text>
</comment>
<feature type="region of interest" description="Disordered" evidence="3">
    <location>
        <begin position="149"/>
        <end position="189"/>
    </location>
</feature>
<dbReference type="PRINTS" id="PR00503">
    <property type="entry name" value="BROMODOMAIN"/>
</dbReference>
<dbReference type="InParanoid" id="A0A1Z5KQ91"/>
<keyword evidence="6" id="KW-1185">Reference proteome</keyword>
<dbReference type="Gene3D" id="1.20.920.10">
    <property type="entry name" value="Bromodomain-like"/>
    <property type="match status" value="1"/>
</dbReference>
<sequence length="314" mass="36921">MSSDSSNAEEALRESLRAALQTLSRREPFDPTYKRLLVNNTRLANPPLLSRDKFYRKVGSDLRARVELFLAQTAGKEPLDRIAQRQPLEDSAMRASFTLREAKEHEQQAFLDATLALFPKRNGMDAQQRKRYFHEMVLGLQNQKKKIKTKASSGVSEWERQRDQARAREEARRLKEQEENRQNDDMRKAHTPQQALYKHYFPIFKKLWEMEFAHLGGINPFRVVIDRENCASVGAPDYFDIIEKPMNLTYIQQKVEGRKYESLRPFFEDVELMLRNAITYNSDVSNPYRIAAEEMKKMYIKLKKRLRDAIQKKS</sequence>
<evidence type="ECO:0000256" key="1">
    <source>
        <dbReference type="ARBA" id="ARBA00023117"/>
    </source>
</evidence>
<name>A0A1Z5KQ91_FISSO</name>
<feature type="domain" description="Bromo" evidence="4">
    <location>
        <begin position="213"/>
        <end position="288"/>
    </location>
</feature>
<dbReference type="EMBL" id="BDSP01000273">
    <property type="protein sequence ID" value="GAX28429.1"/>
    <property type="molecule type" value="Genomic_DNA"/>
</dbReference>
<dbReference type="Proteomes" id="UP000198406">
    <property type="component" value="Unassembled WGS sequence"/>
</dbReference>
<dbReference type="Pfam" id="PF00439">
    <property type="entry name" value="Bromodomain"/>
    <property type="match status" value="1"/>
</dbReference>
<dbReference type="OrthoDB" id="21449at2759"/>
<evidence type="ECO:0000259" key="4">
    <source>
        <dbReference type="PROSITE" id="PS50014"/>
    </source>
</evidence>
<dbReference type="PANTHER" id="PTHR45926">
    <property type="entry name" value="OSJNBA0053K19.4 PROTEIN"/>
    <property type="match status" value="1"/>
</dbReference>
<gene>
    <name evidence="5" type="ORF">FisN_4Hu380</name>
</gene>